<gene>
    <name evidence="1" type="ORF">J2X78_004991</name>
</gene>
<reference evidence="1" key="1">
    <citation type="submission" date="2023-07" db="EMBL/GenBank/DDBJ databases">
        <title>Sorghum-associated microbial communities from plants grown in Nebraska, USA.</title>
        <authorList>
            <person name="Schachtman D."/>
        </authorList>
    </citation>
    <scope>NUCLEOTIDE SEQUENCE</scope>
    <source>
        <strain evidence="1">2697</strain>
    </source>
</reference>
<proteinExistence type="predicted"/>
<accession>A0ACC6L4T1</accession>
<evidence type="ECO:0000313" key="2">
    <source>
        <dbReference type="Proteomes" id="UP001246858"/>
    </source>
</evidence>
<comment type="caution">
    <text evidence="1">The sequence shown here is derived from an EMBL/GenBank/DDBJ whole genome shotgun (WGS) entry which is preliminary data.</text>
</comment>
<dbReference type="EMBL" id="JAVDTF010000006">
    <property type="protein sequence ID" value="MDR6786398.1"/>
    <property type="molecule type" value="Genomic_DNA"/>
</dbReference>
<name>A0ACC6L4T1_9SPHI</name>
<protein>
    <submittedName>
        <fullName evidence="1">Uncharacterized protein</fullName>
    </submittedName>
</protein>
<evidence type="ECO:0000313" key="1">
    <source>
        <dbReference type="EMBL" id="MDR6786398.1"/>
    </source>
</evidence>
<sequence length="121" mass="14181">MELNREQIISFNHLMRGWVMNNKYLQKATQNYDLIALHEGGKTVRFNLGNLSVAYQQKFVLKNFDLYCTQLFLAVKPQFIVFLKNEGITSYNFHLIFLAGNMVCDKMETVSTWKSIDLYNV</sequence>
<keyword evidence="2" id="KW-1185">Reference proteome</keyword>
<dbReference type="Proteomes" id="UP001246858">
    <property type="component" value="Unassembled WGS sequence"/>
</dbReference>
<organism evidence="1 2">
    <name type="scientific">Pedobacter africanus</name>
    <dbReference type="NCBI Taxonomy" id="151894"/>
    <lineage>
        <taxon>Bacteria</taxon>
        <taxon>Pseudomonadati</taxon>
        <taxon>Bacteroidota</taxon>
        <taxon>Sphingobacteriia</taxon>
        <taxon>Sphingobacteriales</taxon>
        <taxon>Sphingobacteriaceae</taxon>
        <taxon>Pedobacter</taxon>
    </lineage>
</organism>